<name>A0A8B9GSW1_ASTMX</name>
<dbReference type="EMBL" id="JAICCE010000001">
    <property type="protein sequence ID" value="KAG9282911.1"/>
    <property type="molecule type" value="Genomic_DNA"/>
</dbReference>
<dbReference type="PROSITE" id="PS51211">
    <property type="entry name" value="VITELLOGENIN"/>
    <property type="match status" value="1"/>
</dbReference>
<feature type="domain" description="Vitellogenin" evidence="10">
    <location>
        <begin position="33"/>
        <end position="658"/>
    </location>
</feature>
<evidence type="ECO:0000313" key="14">
    <source>
        <dbReference type="Proteomes" id="UP000752171"/>
    </source>
</evidence>
<dbReference type="GeneID" id="103031260"/>
<reference evidence="12" key="2">
    <citation type="submission" date="2025-05" db="UniProtKB">
        <authorList>
            <consortium name="Ensembl"/>
        </authorList>
    </citation>
    <scope>IDENTIFICATION</scope>
</reference>
<evidence type="ECO:0000256" key="3">
    <source>
        <dbReference type="ARBA" id="ARBA00022525"/>
    </source>
</evidence>
<dbReference type="InterPro" id="IPR011030">
    <property type="entry name" value="Lipovitellin_superhlx_dom"/>
</dbReference>
<evidence type="ECO:0000256" key="8">
    <source>
        <dbReference type="SAM" id="Coils"/>
    </source>
</evidence>
<dbReference type="GO" id="GO:0006642">
    <property type="term" value="P:triglyceride mobilization"/>
    <property type="evidence" value="ECO:0007669"/>
    <property type="project" value="TreeGrafter"/>
</dbReference>
<dbReference type="Pfam" id="PF01347">
    <property type="entry name" value="Vitellogenin_N"/>
    <property type="match status" value="1"/>
</dbReference>
<dbReference type="SUPFAM" id="SSF48431">
    <property type="entry name" value="Lipovitellin-phosvitin complex, superhelical domain"/>
    <property type="match status" value="1"/>
</dbReference>
<dbReference type="GO" id="GO:0050750">
    <property type="term" value="F:low-density lipoprotein particle receptor binding"/>
    <property type="evidence" value="ECO:0007669"/>
    <property type="project" value="TreeGrafter"/>
</dbReference>
<protein>
    <submittedName>
        <fullName evidence="11 12">Apolipoprotein B-100-like</fullName>
    </submittedName>
</protein>
<evidence type="ECO:0000256" key="1">
    <source>
        <dbReference type="ARBA" id="ARBA00004613"/>
    </source>
</evidence>
<accession>A0A8B9GSW1</accession>
<dbReference type="InterPro" id="IPR015819">
    <property type="entry name" value="Lipid_transp_b-sht_shell"/>
</dbReference>
<dbReference type="SUPFAM" id="SSF56968">
    <property type="entry name" value="Lipovitellin-phosvitin complex, beta-sheet shell regions"/>
    <property type="match status" value="2"/>
</dbReference>
<keyword evidence="2" id="KW-0813">Transport</keyword>
<dbReference type="GO" id="GO:0030301">
    <property type="term" value="P:cholesterol transport"/>
    <property type="evidence" value="ECO:0007669"/>
    <property type="project" value="TreeGrafter"/>
</dbReference>
<dbReference type="InterPro" id="IPR052418">
    <property type="entry name" value="Apolipoprotein_B"/>
</dbReference>
<dbReference type="Gene3D" id="2.20.80.10">
    <property type="entry name" value="Lipovitellin-phosvitin complex, chain A, domain 4"/>
    <property type="match status" value="1"/>
</dbReference>
<feature type="chain" id="PRO_5044668769" evidence="9">
    <location>
        <begin position="21"/>
        <end position="3749"/>
    </location>
</feature>
<keyword evidence="8" id="KW-0175">Coiled coil</keyword>
<evidence type="ECO:0000256" key="4">
    <source>
        <dbReference type="ARBA" id="ARBA00022729"/>
    </source>
</evidence>
<dbReference type="GO" id="GO:0042953">
    <property type="term" value="P:lipoprotein transport"/>
    <property type="evidence" value="ECO:0007669"/>
    <property type="project" value="TreeGrafter"/>
</dbReference>
<feature type="signal peptide" evidence="9">
    <location>
        <begin position="1"/>
        <end position="20"/>
    </location>
</feature>
<dbReference type="Gene3D" id="1.25.10.20">
    <property type="entry name" value="Vitellinogen, superhelical"/>
    <property type="match status" value="1"/>
</dbReference>
<dbReference type="InterPro" id="IPR009454">
    <property type="entry name" value="Lipid_transpt_open_b-sht"/>
</dbReference>
<dbReference type="Gene3D" id="2.30.230.10">
    <property type="entry name" value="Lipovitellin, beta-sheet shell regions, chain A"/>
    <property type="match status" value="1"/>
</dbReference>
<reference evidence="11 14" key="1">
    <citation type="submission" date="2021-07" db="EMBL/GenBank/DDBJ databases">
        <authorList>
            <person name="Imarazene B."/>
            <person name="Zahm M."/>
            <person name="Klopp C."/>
            <person name="Cabau C."/>
            <person name="Beille S."/>
            <person name="Jouanno E."/>
            <person name="Castinel A."/>
            <person name="Lluch J."/>
            <person name="Gil L."/>
            <person name="Kuchtly C."/>
            <person name="Lopez Roques C."/>
            <person name="Donnadieu C."/>
            <person name="Parrinello H."/>
            <person name="Journot L."/>
            <person name="Du K."/>
            <person name="Schartl M."/>
            <person name="Retaux S."/>
            <person name="Guiguen Y."/>
        </authorList>
    </citation>
    <scope>NUCLEOTIDE SEQUENCE [LARGE SCALE GENOMIC DNA]</scope>
    <source>
        <strain evidence="11">Pach_M1</strain>
        <tissue evidence="11">Testis</tissue>
    </source>
</reference>
<keyword evidence="5" id="KW-0445">Lipid transport</keyword>
<dbReference type="GO" id="GO:0042632">
    <property type="term" value="P:cholesterol homeostasis"/>
    <property type="evidence" value="ECO:0007669"/>
    <property type="project" value="TreeGrafter"/>
</dbReference>
<evidence type="ECO:0000256" key="5">
    <source>
        <dbReference type="ARBA" id="ARBA00023055"/>
    </source>
</evidence>
<dbReference type="InterPro" id="IPR015816">
    <property type="entry name" value="Vitellinogen_b-sht_N"/>
</dbReference>
<dbReference type="Proteomes" id="UP000752171">
    <property type="component" value="Unassembled WGS sequence"/>
</dbReference>
<evidence type="ECO:0000256" key="9">
    <source>
        <dbReference type="SAM" id="SignalP"/>
    </source>
</evidence>
<keyword evidence="4 9" id="KW-0732">Signal</keyword>
<dbReference type="GO" id="GO:0034359">
    <property type="term" value="C:mature chylomicron"/>
    <property type="evidence" value="ECO:0007669"/>
    <property type="project" value="TreeGrafter"/>
</dbReference>
<keyword evidence="6" id="KW-0325">Glycoprotein</keyword>
<dbReference type="Proteomes" id="UP000694621">
    <property type="component" value="Unplaced"/>
</dbReference>
<dbReference type="GO" id="GO:0120020">
    <property type="term" value="F:cholesterol transfer activity"/>
    <property type="evidence" value="ECO:0007669"/>
    <property type="project" value="TreeGrafter"/>
</dbReference>
<evidence type="ECO:0000256" key="2">
    <source>
        <dbReference type="ARBA" id="ARBA00022448"/>
    </source>
</evidence>
<comment type="subcellular location">
    <subcellularLocation>
        <location evidence="1">Secreted</location>
    </subcellularLocation>
</comment>
<dbReference type="InterPro" id="IPR015255">
    <property type="entry name" value="Vitellinogen_open_b-sht"/>
</dbReference>
<dbReference type="GO" id="GO:0034361">
    <property type="term" value="C:very-low-density lipoprotein particle"/>
    <property type="evidence" value="ECO:0007669"/>
    <property type="project" value="TreeGrafter"/>
</dbReference>
<dbReference type="KEGG" id="amex:103031260"/>
<evidence type="ECO:0000313" key="11">
    <source>
        <dbReference type="EMBL" id="KAG9282911.1"/>
    </source>
</evidence>
<dbReference type="GO" id="GO:0034362">
    <property type="term" value="C:low-density lipoprotein particle"/>
    <property type="evidence" value="ECO:0007669"/>
    <property type="project" value="TreeGrafter"/>
</dbReference>
<comment type="caution">
    <text evidence="7">Lacks conserved residue(s) required for the propagation of feature annotation.</text>
</comment>
<sequence length="3749" mass="414898">MGDNKLYLLLLLSIVVFSDAQDEEAQCLLAKRYRSFHKYEYLYEAESLNGLNGALNGPKASCKVEIEVPGTCHYVVHTKECTLSEVIDTDTDGSPVFRPAAGSDNFKAEMEKNPLKVIVEGDNDIKLFPEDDELINILNIKRGIISALAVPVLEEERNNRMPTIFGLCKTEYTVNARGDIATDVTLTRDLSRCDNFRPIKDHTSPLALITGMNYGLAQLFNSKQTCNYKFDNTLKHMTSGVCTENHLLVPFSHQEKYGITNVAKQTVSLVGVTEYNDRVFDHNEANMKPLYLDASIDMSPIQDEKAILTVMTELADLSKTNNGRRRAHLAQKLVSMMRKANADTLSAFLPEALTVSRFLTYQALFQCGTPECSSAIMKFLRISGSSTAEIDTAVYAMGLVPNPSRALVKEMLVMARYKPTKLIYYATSNAVRRLYTAEGKVTPEIQAAADYVSEEIGDCTGDQEHIYLTLRVTGNMAAAVGAASPALKSAVIQCISQPAATPKVQQAAIQVFRLTPIPEEGRSVLLQVVLDGVAPLQKRIAAYLILMKDPQADELTQITAALPNEQNLQAKSFFISHMTNILSSTAPETRQLREKILDALQGNEIGEVMNPAQFSRNYKIGSLQGSMIFGEDELPKEIVLEMTLNAFGFDFDMFEVGVEGKGFEPTVEALFGPNGFFPDTVMKTIYFAADKMPPQFNQVLRNIIPELRNDRKKRQATQNIVREITQNVEKLINDLKAQDTPEAMLYLRLLGAELGYLKMEDMQQLAHAVSKVVEKLLKMFPTEYIKGLFSSTDNELFLHYMFMDNEFYLPTGPGVPLRVALSGTFAPGFKGGLKIARDMSEISCMPSVGVEFVTEIGTHLPDYVQSGLEMHTSLYHERGITAKLALAQNQIKLTIPAPETPSKLISITNSLFSVAGDDIKTVPAMMNRINKEECNPIFPGLNLCGAVQFSYGTSNDASPYFPLSGDSSYEVELRPTGEVSEYTATITYAHEQMVDKVTIDVKAEGTPTEATAQMMFNRKTYTASAELQIPEYIDVGFRIDTADQPSTARGARGVKIDFLNNNVAQGSLVGLAKIDALKEAMLQVQLLVPSLQTDAKMTANLKRAEDLVLELESDIKFFKASSVQNLVLKYDDERIKAEIKSDVSCETESILSEFDAILDQRIGKTDMTVRHVLTSSVQATNNYLEASKIPFVEELRVPAFPKIDVPKTLFMNIGAGAEYRFASQYYTFDFFLPLGGKSSKDLNFPSALTTPQLALPMLGLELAPISVPIPEIVVPERMTLHMPKLGMATVSGKLSSNLFNMEANASAGRDLVEHLSYSAKLDATGTGPVDILDFRVQGLALLSGSSDSDVLTAKVNTAVTNKLIDVRVNIQEELTLKEMTVKSSSNFEADTALGVKASLEHTGQLAMAPGEISGDSNLKGSVTGLVQGDVTLVQSLALFPFRPEGRIQSSLKVDSTALQAENRITATFANGELSVQLNTEVLGERLTHTAEVTFMQSRFAVKSDAKALALGMKIQNIAEASVGARDMNIKFETTTDSGNHVKSLITAILNENGLAVNGTASAKVAGHTASHRSKLTLNKNGLVTSCNTNLKSSLILSNTFRCSLDRTKASLSVKTNAKFVNLDLTNDISMTASTSSLALTCKSQGSFAKDLRYVNDISVQAEPYSAVVNINNELTILPIQINNEAVFKAEPYKADLTGSVKVALNAEELKHTYEIKYADLTATAKCSTTGKLMGSHMSHDSEIEIAGLSVRINNNANFNSQPVRLSTTLQATAVPFSFNLNALANGDGELNLYGKQNAQVYTKILLKAEPLALAHSHECRISTKHEFSNDVTVEMNLDNKVDTVLTPSEQTATIRMKSKVNNNEISQDVSAYNNDKRIGLEVSGVFTNIDISDQDFSLSGFLKYDKNSESHVISLPFIESLPAVAEYIKNTAVTIIEALQNYIKTEDFVDKIQTLLQYVRDVVTDLNLEEKVVQLKNDLIMFAQDCPITVESLEASVVKLSTAAQMMQSEVEKLVKEMVKSGAPTVQKLTEKLNALMEEYNISSLLVAVIEAIENVIKQIDIMTLKDSSIAFLYNLNEQYAIKDTLEEMVRDLKEMVANFDMAKFVEDVKDFIISFDIKEYTEDLMDLFPTEKISKYANRLKQLITDLDITGRCKIFFSNMKDILVKYGVDKKIEEFLDRIVELIKQFKIDQTVQVLTDTLKSIQHPFPNLLDEAITYLKTTEMKDIIEDLNKYLEALVQKIRSFDYNAFVDEANQKISECTTKLNDLIVSLELPQKLEAATEFINYAVSSFSAFFEELKAVKVADVLKIIDNVVLNNIKAFSETFKQKINDINLKEQIISTLNDVSDIYTRFLDDVTATINDIIDMAQSILGDQPIFTELKQIIEGIISGLKTAELVTPSFDIPFTNLMVPSKSFKLNQLDNIELPTQFELPEFIFLGTYTVPAFTIRLDEFKQMLLELIDFITNFEIERLTNNTYFGELTLNYLPDFSAITLPEITLPDISFPAIPKLRDEYMLNIPLRIPEIKLPKIPDAVVMPAFGKLYSDIRLRSPIYTLRTSAEIQNSTDNKQMHHFTAFLTSMGSSARFPILNFNLDSTARIGIPRMSRLIIAETLKFVHSALTVEHQASVTFYGLSAQATAQTTMKAKTELYQADFVNKAFFAVEGGMSASFDTTYKHQLDVPFLSVVSEVALTQSVVALQKDGTIKLTVITLSTDKRRQFEFSDLYTYKNDISFVMDLRSVKLTFTEEFDSDALNIKETLNFEAVALSHIDFNGKIETKSPLIKKSLAVASGRAHLGDMKVELEATHDTELVGDISGTLSNAFHLMMRPIEIVIDFQNKANAKAKLEESLSAKIDLQNDYAVILNTQKQRISTVALVRFNQYKYTYNFTADNMNTEAGVYAAVNGETDLEFLNVPINIPEIVMPVFDFTIPPVNNLNLYEHFGLKNLLTTTKHTIDVDAKTVYQKRFPPIIDLGLVTVPAFGNLNSELSFKSSVFNLNANAGIQGDDDLVIRIAATSTSVYEPLKARLEGTSRLTSKRALKLATALSLENNHVKGSHNSTMTLNINRLQAAVSVNTFAKVNLPILTFEANHKLNADTKTQQKAASTLSMKYTFDFPIIKAVGSGNAENTMKLEGTVSFISAESKTKAMIDGTLLETGIVQGDLDNEASFYMNGQVTRSKLKTDGNINVNYADMKVQFDVDENLELEASISRVYTVLNSVSNNEINIAALNTKGKHVAKATIDLVSMDSLTADVEFDLSQPSTFGDLTAYEKTQVEISPSKQKISYTTDMASPVYSMKVTVDVEAPVFKVDFKSSAKSPAVFLGYNLDSYISTTMEDGALSATAKAFLEHNDFTVDFNNVISLSGPKHTMSMDITSPTFTDVNLRYTAQRDRVIASVSTPAAGTLGFELDGQTPSEMSTRLYSRSTSAPESDILTIRMAATGEKLQFLATYNLDAPTAMVMGLKERLSSITSTISNFGEKYGICAAVGGLKETIVNALTEAFTVVSNHAPDLSQLSVLYRNVVVQYQKAIESLLNAAIKFLKETQIKLPGMEESTLLEICNKIKSNVFVVLQQIFTAISDNLEEFIASFSKTISTVQVTLPSGDVMTGEQILDYVKSNLRRLVTRIVNSVKQLESLDQILEKLRDTLQEVVEKAQEFVDTIRSDVIDAVALYINEYYTNFITLVKRLVEKADALLTFNQLTGFVEQCMEFILSVLSELTNVVSRILPAEADALVKVQDGRLEVELPFPFQQ</sequence>
<dbReference type="SMART" id="SM01169">
    <property type="entry name" value="DUF1943"/>
    <property type="match status" value="1"/>
</dbReference>
<keyword evidence="3" id="KW-0964">Secreted</keyword>
<evidence type="ECO:0000313" key="12">
    <source>
        <dbReference type="Ensembl" id="ENSAMXP00005001223.1"/>
    </source>
</evidence>
<evidence type="ECO:0000256" key="7">
    <source>
        <dbReference type="PROSITE-ProRule" id="PRU00557"/>
    </source>
</evidence>
<proteinExistence type="predicted"/>
<dbReference type="InterPro" id="IPR001747">
    <property type="entry name" value="Vitellogenin_N"/>
</dbReference>
<dbReference type="Pfam" id="PF06448">
    <property type="entry name" value="DUF1081"/>
    <property type="match status" value="1"/>
</dbReference>
<gene>
    <name evidence="12" type="primary">apobb.1</name>
    <name evidence="11" type="synonym">APOB</name>
    <name evidence="11" type="ORF">AMEX_G1617</name>
</gene>
<dbReference type="FunFam" id="2.30.230.10:FF:000003">
    <property type="entry name" value="Apolipoprotein B"/>
    <property type="match status" value="1"/>
</dbReference>
<dbReference type="SMART" id="SM00638">
    <property type="entry name" value="LPD_N"/>
    <property type="match status" value="1"/>
</dbReference>
<feature type="coiled-coil region" evidence="8">
    <location>
        <begin position="3624"/>
        <end position="3658"/>
    </location>
</feature>
<dbReference type="Pfam" id="PF09172">
    <property type="entry name" value="Vit_open_b-sht"/>
    <property type="match status" value="1"/>
</dbReference>
<evidence type="ECO:0000259" key="10">
    <source>
        <dbReference type="PROSITE" id="PS51211"/>
    </source>
</evidence>
<dbReference type="OMA" id="QIAYNME"/>
<evidence type="ECO:0000256" key="6">
    <source>
        <dbReference type="ARBA" id="ARBA00023180"/>
    </source>
</evidence>
<organism evidence="12 13">
    <name type="scientific">Astyanax mexicanus</name>
    <name type="common">Blind cave fish</name>
    <name type="synonym">Astyanax fasciatus mexicanus</name>
    <dbReference type="NCBI Taxonomy" id="7994"/>
    <lineage>
        <taxon>Eukaryota</taxon>
        <taxon>Metazoa</taxon>
        <taxon>Chordata</taxon>
        <taxon>Craniata</taxon>
        <taxon>Vertebrata</taxon>
        <taxon>Euteleostomi</taxon>
        <taxon>Actinopterygii</taxon>
        <taxon>Neopterygii</taxon>
        <taxon>Teleostei</taxon>
        <taxon>Ostariophysi</taxon>
        <taxon>Characiformes</taxon>
        <taxon>Characoidei</taxon>
        <taxon>Acestrorhamphidae</taxon>
        <taxon>Acestrorhamphinae</taxon>
        <taxon>Astyanax</taxon>
    </lineage>
</organism>
<dbReference type="OrthoDB" id="6484170at2759"/>
<dbReference type="PANTHER" id="PTHR13769">
    <property type="entry name" value="APOLIPOPROTEIN B"/>
    <property type="match status" value="1"/>
</dbReference>
<dbReference type="PANTHER" id="PTHR13769:SF5">
    <property type="entry name" value="APOLIPOPROTEIN B-100-RELATED"/>
    <property type="match status" value="1"/>
</dbReference>
<evidence type="ECO:0000313" key="13">
    <source>
        <dbReference type="Proteomes" id="UP000694621"/>
    </source>
</evidence>
<dbReference type="Ensembl" id="ENSAMXT00005001370.1">
    <property type="protein sequence ID" value="ENSAMXP00005001223.1"/>
    <property type="gene ID" value="ENSAMXG00005000728.1"/>
</dbReference>